<name>A0AB34HEC4_ESCRO</name>
<keyword evidence="3" id="KW-1185">Reference proteome</keyword>
<dbReference type="Proteomes" id="UP001159641">
    <property type="component" value="Unassembled WGS sequence"/>
</dbReference>
<reference evidence="2 3" key="1">
    <citation type="submission" date="2022-11" db="EMBL/GenBank/DDBJ databases">
        <title>Whole genome sequence of Eschrichtius robustus ER-17-0199.</title>
        <authorList>
            <person name="Bruniche-Olsen A."/>
            <person name="Black A.N."/>
            <person name="Fields C.J."/>
            <person name="Walden K."/>
            <person name="Dewoody J.A."/>
        </authorList>
    </citation>
    <scope>NUCLEOTIDE SEQUENCE [LARGE SCALE GENOMIC DNA]</scope>
    <source>
        <strain evidence="2">ER-17-0199</strain>
        <tissue evidence="2">Blubber</tissue>
    </source>
</reference>
<gene>
    <name evidence="2" type="ORF">J1605_021534</name>
</gene>
<organism evidence="2 3">
    <name type="scientific">Eschrichtius robustus</name>
    <name type="common">California gray whale</name>
    <name type="synonym">Eschrichtius gibbosus</name>
    <dbReference type="NCBI Taxonomy" id="9764"/>
    <lineage>
        <taxon>Eukaryota</taxon>
        <taxon>Metazoa</taxon>
        <taxon>Chordata</taxon>
        <taxon>Craniata</taxon>
        <taxon>Vertebrata</taxon>
        <taxon>Euteleostomi</taxon>
        <taxon>Mammalia</taxon>
        <taxon>Eutheria</taxon>
        <taxon>Laurasiatheria</taxon>
        <taxon>Artiodactyla</taxon>
        <taxon>Whippomorpha</taxon>
        <taxon>Cetacea</taxon>
        <taxon>Mysticeti</taxon>
        <taxon>Eschrichtiidae</taxon>
        <taxon>Eschrichtius</taxon>
    </lineage>
</organism>
<dbReference type="InterPro" id="IPR018979">
    <property type="entry name" value="FERM_N"/>
</dbReference>
<dbReference type="InterPro" id="IPR029071">
    <property type="entry name" value="Ubiquitin-like_domsf"/>
</dbReference>
<protein>
    <recommendedName>
        <fullName evidence="1">FERM N-terminal domain-containing protein</fullName>
    </recommendedName>
</protein>
<evidence type="ECO:0000259" key="1">
    <source>
        <dbReference type="Pfam" id="PF09379"/>
    </source>
</evidence>
<dbReference type="Gene3D" id="3.10.20.90">
    <property type="entry name" value="Phosphatidylinositol 3-kinase Catalytic Subunit, Chain A, domain 1"/>
    <property type="match status" value="1"/>
</dbReference>
<sequence length="83" mass="9819">MNFSLWIAVKSLEAPAPESRRETKGQFLIDHICNYYSLLEKDYFGIRFVDPEKQRLLKPVCLEPVLCNKRSHCNEKPVHRNEE</sequence>
<proteinExistence type="predicted"/>
<comment type="caution">
    <text evidence="2">The sequence shown here is derived from an EMBL/GenBank/DDBJ whole genome shotgun (WGS) entry which is preliminary data.</text>
</comment>
<feature type="domain" description="FERM N-terminal" evidence="1">
    <location>
        <begin position="21"/>
        <end position="54"/>
    </location>
</feature>
<dbReference type="Pfam" id="PF09379">
    <property type="entry name" value="FERM_N"/>
    <property type="match status" value="1"/>
</dbReference>
<dbReference type="SUPFAM" id="SSF54236">
    <property type="entry name" value="Ubiquitin-like"/>
    <property type="match status" value="1"/>
</dbReference>
<dbReference type="EMBL" id="JAIQCJ010001380">
    <property type="protein sequence ID" value="KAJ8790096.1"/>
    <property type="molecule type" value="Genomic_DNA"/>
</dbReference>
<dbReference type="AlphaFoldDB" id="A0AB34HEC4"/>
<accession>A0AB34HEC4</accession>
<evidence type="ECO:0000313" key="3">
    <source>
        <dbReference type="Proteomes" id="UP001159641"/>
    </source>
</evidence>
<evidence type="ECO:0000313" key="2">
    <source>
        <dbReference type="EMBL" id="KAJ8790096.1"/>
    </source>
</evidence>